<evidence type="ECO:0000313" key="2">
    <source>
        <dbReference type="EMBL" id="MBO2009777.1"/>
    </source>
</evidence>
<evidence type="ECO:0000259" key="1">
    <source>
        <dbReference type="Pfam" id="PF08818"/>
    </source>
</evidence>
<comment type="caution">
    <text evidence="2">The sequence shown here is derived from an EMBL/GenBank/DDBJ whole genome shotgun (WGS) entry which is preliminary data.</text>
</comment>
<accession>A0ABS3QEV6</accession>
<protein>
    <submittedName>
        <fullName evidence="2">DUF1801 domain-containing protein</fullName>
    </submittedName>
</protein>
<dbReference type="SUPFAM" id="SSF159888">
    <property type="entry name" value="YdhG-like"/>
    <property type="match status" value="1"/>
</dbReference>
<dbReference type="EMBL" id="JAGETZ010000004">
    <property type="protein sequence ID" value="MBO2009777.1"/>
    <property type="molecule type" value="Genomic_DNA"/>
</dbReference>
<name>A0ABS3QEV6_9BACT</name>
<evidence type="ECO:0000313" key="3">
    <source>
        <dbReference type="Proteomes" id="UP000664369"/>
    </source>
</evidence>
<proteinExistence type="predicted"/>
<organism evidence="2 3">
    <name type="scientific">Hymenobacter negativus</name>
    <dbReference type="NCBI Taxonomy" id="2795026"/>
    <lineage>
        <taxon>Bacteria</taxon>
        <taxon>Pseudomonadati</taxon>
        <taxon>Bacteroidota</taxon>
        <taxon>Cytophagia</taxon>
        <taxon>Cytophagales</taxon>
        <taxon>Hymenobacteraceae</taxon>
        <taxon>Hymenobacter</taxon>
    </lineage>
</organism>
<dbReference type="Proteomes" id="UP000664369">
    <property type="component" value="Unassembled WGS sequence"/>
</dbReference>
<gene>
    <name evidence="2" type="ORF">J4E00_12010</name>
</gene>
<sequence>MAEAVRQSILVTDPTIGEQIKWNSPSFYYTGEMPPFDPKEYRRDIVVMNLHRGYLLLVFPTGAAIAPNSLLEESYADRRRLVAIRNLAGAQAKANGLQQIL</sequence>
<dbReference type="Pfam" id="PF08818">
    <property type="entry name" value="DUF1801"/>
    <property type="match status" value="1"/>
</dbReference>
<keyword evidence="3" id="KW-1185">Reference proteome</keyword>
<dbReference type="InterPro" id="IPR014922">
    <property type="entry name" value="YdhG-like"/>
</dbReference>
<feature type="domain" description="YdhG-like" evidence="1">
    <location>
        <begin position="2"/>
        <end position="88"/>
    </location>
</feature>
<dbReference type="RefSeq" id="WP_317196618.1">
    <property type="nucleotide sequence ID" value="NZ_JAGETZ010000004.1"/>
</dbReference>
<reference evidence="2 3" key="1">
    <citation type="submission" date="2021-03" db="EMBL/GenBank/DDBJ databases">
        <authorList>
            <person name="Kim M.K."/>
        </authorList>
    </citation>
    <scope>NUCLEOTIDE SEQUENCE [LARGE SCALE GENOMIC DNA]</scope>
    <source>
        <strain evidence="2 3">BT442</strain>
    </source>
</reference>